<proteinExistence type="predicted"/>
<dbReference type="AlphaFoldDB" id="A0A4Z2JG59"/>
<accession>A0A4Z2JG59</accession>
<sequence>MGSRPFNWKSKAKQHLQQVKAAEWSTSPIETSVGLVDDILRPSDAPEFCLDFELFGGAASDHLFSPTSCWEEKASVSQHWDDIFNKPKNKTVVSDPFENRFLNHTRAALERSSGSRYSSANIQPFFPSPSLLPYRHSAEPMHFPQEKEPFETDRYSHVPSFSAQIQHPLQSFQRLSQFGHPSTGPPLRSHHTDMIHYPPSHTLERDPAAPLSSFPSPGHWSFPPMRLY</sequence>
<organism evidence="1 2">
    <name type="scientific">Liparis tanakae</name>
    <name type="common">Tanaka's snailfish</name>
    <dbReference type="NCBI Taxonomy" id="230148"/>
    <lineage>
        <taxon>Eukaryota</taxon>
        <taxon>Metazoa</taxon>
        <taxon>Chordata</taxon>
        <taxon>Craniata</taxon>
        <taxon>Vertebrata</taxon>
        <taxon>Euteleostomi</taxon>
        <taxon>Actinopterygii</taxon>
        <taxon>Neopterygii</taxon>
        <taxon>Teleostei</taxon>
        <taxon>Neoteleostei</taxon>
        <taxon>Acanthomorphata</taxon>
        <taxon>Eupercaria</taxon>
        <taxon>Perciformes</taxon>
        <taxon>Cottioidei</taxon>
        <taxon>Cottales</taxon>
        <taxon>Liparidae</taxon>
        <taxon>Liparis</taxon>
    </lineage>
</organism>
<name>A0A4Z2JG59_9TELE</name>
<evidence type="ECO:0000313" key="2">
    <source>
        <dbReference type="Proteomes" id="UP000314294"/>
    </source>
</evidence>
<dbReference type="OrthoDB" id="8947257at2759"/>
<protein>
    <submittedName>
        <fullName evidence="1">Uncharacterized protein</fullName>
    </submittedName>
</protein>
<evidence type="ECO:0000313" key="1">
    <source>
        <dbReference type="EMBL" id="TNN89236.1"/>
    </source>
</evidence>
<dbReference type="Proteomes" id="UP000314294">
    <property type="component" value="Unassembled WGS sequence"/>
</dbReference>
<comment type="caution">
    <text evidence="1">The sequence shown here is derived from an EMBL/GenBank/DDBJ whole genome shotgun (WGS) entry which is preliminary data.</text>
</comment>
<reference evidence="1 2" key="1">
    <citation type="submission" date="2019-03" db="EMBL/GenBank/DDBJ databases">
        <title>First draft genome of Liparis tanakae, snailfish: a comprehensive survey of snailfish specific genes.</title>
        <authorList>
            <person name="Kim W."/>
            <person name="Song I."/>
            <person name="Jeong J.-H."/>
            <person name="Kim D."/>
            <person name="Kim S."/>
            <person name="Ryu S."/>
            <person name="Song J.Y."/>
            <person name="Lee S.K."/>
        </authorList>
    </citation>
    <scope>NUCLEOTIDE SEQUENCE [LARGE SCALE GENOMIC DNA]</scope>
    <source>
        <tissue evidence="1">Muscle</tissue>
    </source>
</reference>
<gene>
    <name evidence="1" type="ORF">EYF80_000524</name>
</gene>
<keyword evidence="2" id="KW-1185">Reference proteome</keyword>
<dbReference type="EMBL" id="SRLO01000002">
    <property type="protein sequence ID" value="TNN89236.1"/>
    <property type="molecule type" value="Genomic_DNA"/>
</dbReference>